<name>A0A9X3FBZ9_9BACT</name>
<dbReference type="AlphaFoldDB" id="A0A9X3FBZ9"/>
<proteinExistence type="predicted"/>
<evidence type="ECO:0000313" key="3">
    <source>
        <dbReference type="Proteomes" id="UP001145087"/>
    </source>
</evidence>
<dbReference type="InterPro" id="IPR001279">
    <property type="entry name" value="Metallo-B-lactamas"/>
</dbReference>
<accession>A0A9X3FBZ9</accession>
<sequence>MLEICAIASGSNGNCYYVGNNTDAILIDAGLSGKQIINRMTETGLDPAKIKAVFITHEHGDHMRGARGISKKLQVPIYITAKTYNSAYKNMRPDYPKYFSPNEEIQVGEFTVYPVQKKHDAAEPCSFRIQYNNKNIGVFTDIGEPCENVKTHISKCDGLFLESNYDDKMLWEGVYPYFLKQRVASEVGHLSNDQAFELLEEHTNGNLQCVFLSHISKENNTPEKAMERMESLTSRFEVKVAPRYEASDIYKIQ</sequence>
<evidence type="ECO:0000259" key="1">
    <source>
        <dbReference type="SMART" id="SM00849"/>
    </source>
</evidence>
<comment type="caution">
    <text evidence="2">The sequence shown here is derived from an EMBL/GenBank/DDBJ whole genome shotgun (WGS) entry which is preliminary data.</text>
</comment>
<dbReference type="InterPro" id="IPR052533">
    <property type="entry name" value="WalJ/YycJ-like"/>
</dbReference>
<keyword evidence="3" id="KW-1185">Reference proteome</keyword>
<organism evidence="2 3">
    <name type="scientific">Draconibacterium aestuarii</name>
    <dbReference type="NCBI Taxonomy" id="2998507"/>
    <lineage>
        <taxon>Bacteria</taxon>
        <taxon>Pseudomonadati</taxon>
        <taxon>Bacteroidota</taxon>
        <taxon>Bacteroidia</taxon>
        <taxon>Marinilabiliales</taxon>
        <taxon>Prolixibacteraceae</taxon>
        <taxon>Draconibacterium</taxon>
    </lineage>
</organism>
<dbReference type="EMBL" id="JAPOHD010000069">
    <property type="protein sequence ID" value="MCY1723562.1"/>
    <property type="molecule type" value="Genomic_DNA"/>
</dbReference>
<dbReference type="InterPro" id="IPR036866">
    <property type="entry name" value="RibonucZ/Hydroxyglut_hydro"/>
</dbReference>
<reference evidence="2" key="1">
    <citation type="submission" date="2022-11" db="EMBL/GenBank/DDBJ databases">
        <title>Marilongibacter aestuarii gen. nov., sp. nov., isolated from tidal flat sediment.</title>
        <authorList>
            <person name="Jiayan W."/>
        </authorList>
    </citation>
    <scope>NUCLEOTIDE SEQUENCE</scope>
    <source>
        <strain evidence="2">Z1-6</strain>
    </source>
</reference>
<dbReference type="SUPFAM" id="SSF56281">
    <property type="entry name" value="Metallo-hydrolase/oxidoreductase"/>
    <property type="match status" value="1"/>
</dbReference>
<dbReference type="Gene3D" id="3.60.15.10">
    <property type="entry name" value="Ribonuclease Z/Hydroxyacylglutathione hydrolase-like"/>
    <property type="match status" value="1"/>
</dbReference>
<dbReference type="SMART" id="SM00849">
    <property type="entry name" value="Lactamase_B"/>
    <property type="match status" value="1"/>
</dbReference>
<evidence type="ECO:0000313" key="2">
    <source>
        <dbReference type="EMBL" id="MCY1723562.1"/>
    </source>
</evidence>
<dbReference type="RefSeq" id="WP_343335887.1">
    <property type="nucleotide sequence ID" value="NZ_JAPOHD010000069.1"/>
</dbReference>
<protein>
    <submittedName>
        <fullName evidence="2">MBL fold metallo-hydrolase</fullName>
    </submittedName>
</protein>
<dbReference type="PANTHER" id="PTHR47619:SF1">
    <property type="entry name" value="EXODEOXYRIBONUCLEASE WALJ"/>
    <property type="match status" value="1"/>
</dbReference>
<dbReference type="Pfam" id="PF00753">
    <property type="entry name" value="Lactamase_B"/>
    <property type="match status" value="1"/>
</dbReference>
<feature type="domain" description="Metallo-beta-lactamase" evidence="1">
    <location>
        <begin position="12"/>
        <end position="174"/>
    </location>
</feature>
<dbReference type="Proteomes" id="UP001145087">
    <property type="component" value="Unassembled WGS sequence"/>
</dbReference>
<gene>
    <name evidence="2" type="ORF">OU798_24640</name>
</gene>
<dbReference type="PANTHER" id="PTHR47619">
    <property type="entry name" value="METALLO-HYDROLASE YYCJ-RELATED"/>
    <property type="match status" value="1"/>
</dbReference>